<reference evidence="1 4" key="1">
    <citation type="journal article" date="2011" name="Nature">
        <title>The Medicago genome provides insight into the evolution of rhizobial symbioses.</title>
        <authorList>
            <person name="Young N.D."/>
            <person name="Debelle F."/>
            <person name="Oldroyd G.E."/>
            <person name="Geurts R."/>
            <person name="Cannon S.B."/>
            <person name="Udvardi M.K."/>
            <person name="Benedito V.A."/>
            <person name="Mayer K.F."/>
            <person name="Gouzy J."/>
            <person name="Schoof H."/>
            <person name="Van de Peer Y."/>
            <person name="Proost S."/>
            <person name="Cook D.R."/>
            <person name="Meyers B.C."/>
            <person name="Spannagl M."/>
            <person name="Cheung F."/>
            <person name="De Mita S."/>
            <person name="Krishnakumar V."/>
            <person name="Gundlach H."/>
            <person name="Zhou S."/>
            <person name="Mudge J."/>
            <person name="Bharti A.K."/>
            <person name="Murray J.D."/>
            <person name="Naoumkina M.A."/>
            <person name="Rosen B."/>
            <person name="Silverstein K.A."/>
            <person name="Tang H."/>
            <person name="Rombauts S."/>
            <person name="Zhao P.X."/>
            <person name="Zhou P."/>
            <person name="Barbe V."/>
            <person name="Bardou P."/>
            <person name="Bechner M."/>
            <person name="Bellec A."/>
            <person name="Berger A."/>
            <person name="Berges H."/>
            <person name="Bidwell S."/>
            <person name="Bisseling T."/>
            <person name="Choisne N."/>
            <person name="Couloux A."/>
            <person name="Denny R."/>
            <person name="Deshpande S."/>
            <person name="Dai X."/>
            <person name="Doyle J.J."/>
            <person name="Dudez A.M."/>
            <person name="Farmer A.D."/>
            <person name="Fouteau S."/>
            <person name="Franken C."/>
            <person name="Gibelin C."/>
            <person name="Gish J."/>
            <person name="Goldstein S."/>
            <person name="Gonzalez A.J."/>
            <person name="Green P.J."/>
            <person name="Hallab A."/>
            <person name="Hartog M."/>
            <person name="Hua A."/>
            <person name="Humphray S.J."/>
            <person name="Jeong D.H."/>
            <person name="Jing Y."/>
            <person name="Jocker A."/>
            <person name="Kenton S.M."/>
            <person name="Kim D.J."/>
            <person name="Klee K."/>
            <person name="Lai H."/>
            <person name="Lang C."/>
            <person name="Lin S."/>
            <person name="Macmil S.L."/>
            <person name="Magdelenat G."/>
            <person name="Matthews L."/>
            <person name="McCorrison J."/>
            <person name="Monaghan E.L."/>
            <person name="Mun J.H."/>
            <person name="Najar F.Z."/>
            <person name="Nicholson C."/>
            <person name="Noirot C."/>
            <person name="O'Bleness M."/>
            <person name="Paule C.R."/>
            <person name="Poulain J."/>
            <person name="Prion F."/>
            <person name="Qin B."/>
            <person name="Qu C."/>
            <person name="Retzel E.F."/>
            <person name="Riddle C."/>
            <person name="Sallet E."/>
            <person name="Samain S."/>
            <person name="Samson N."/>
            <person name="Sanders I."/>
            <person name="Saurat O."/>
            <person name="Scarpelli C."/>
            <person name="Schiex T."/>
            <person name="Segurens B."/>
            <person name="Severin A.J."/>
            <person name="Sherrier D.J."/>
            <person name="Shi R."/>
            <person name="Sims S."/>
            <person name="Singer S.R."/>
            <person name="Sinharoy S."/>
            <person name="Sterck L."/>
            <person name="Viollet A."/>
            <person name="Wang B.B."/>
            <person name="Wang K."/>
            <person name="Wang M."/>
            <person name="Wang X."/>
            <person name="Warfsmann J."/>
            <person name="Weissenbach J."/>
            <person name="White D.D."/>
            <person name="White J.D."/>
            <person name="Wiley G.B."/>
            <person name="Wincker P."/>
            <person name="Xing Y."/>
            <person name="Yang L."/>
            <person name="Yao Z."/>
            <person name="Ying F."/>
            <person name="Zhai J."/>
            <person name="Zhou L."/>
            <person name="Zuber A."/>
            <person name="Denarie J."/>
            <person name="Dixon R.A."/>
            <person name="May G.D."/>
            <person name="Schwartz D.C."/>
            <person name="Rogers J."/>
            <person name="Quetier F."/>
            <person name="Town C.D."/>
            <person name="Roe B.A."/>
        </authorList>
    </citation>
    <scope>NUCLEOTIDE SEQUENCE [LARGE SCALE GENOMIC DNA]</scope>
    <source>
        <strain evidence="1">A17</strain>
        <strain evidence="3 4">cv. Jemalong A17</strain>
    </source>
</reference>
<reference evidence="3" key="3">
    <citation type="submission" date="2015-04" db="UniProtKB">
        <authorList>
            <consortium name="EnsemblPlants"/>
        </authorList>
    </citation>
    <scope>IDENTIFICATION</scope>
    <source>
        <strain evidence="3">cv. Jemalong A17</strain>
    </source>
</reference>
<dbReference type="Proteomes" id="UP000002051">
    <property type="component" value="Chromosome 3"/>
</dbReference>
<evidence type="ECO:0000313" key="4">
    <source>
        <dbReference type="Proteomes" id="UP000002051"/>
    </source>
</evidence>
<evidence type="ECO:0000313" key="2">
    <source>
        <dbReference type="EMBL" id="RHN65919.1"/>
    </source>
</evidence>
<accession>G7IZ38</accession>
<dbReference type="HOGENOM" id="CLU_2430377_0_0_1"/>
<keyword evidence="4" id="KW-1185">Reference proteome</keyword>
<dbReference type="PaxDb" id="3880-AES69066"/>
<dbReference type="AlphaFoldDB" id="G7IZ38"/>
<dbReference type="Proteomes" id="UP000265566">
    <property type="component" value="Chromosome 3"/>
</dbReference>
<reference evidence="2" key="4">
    <citation type="journal article" date="2018" name="Nat. Plants">
        <title>Whole-genome landscape of Medicago truncatula symbiotic genes.</title>
        <authorList>
            <person name="Pecrix Y."/>
            <person name="Gamas P."/>
            <person name="Carrere S."/>
        </authorList>
    </citation>
    <scope>NUCLEOTIDE SEQUENCE</scope>
    <source>
        <tissue evidence="2">Leaves</tissue>
    </source>
</reference>
<dbReference type="EnsemblPlants" id="AES69066">
    <property type="protein sequence ID" value="AES69066"/>
    <property type="gene ID" value="MTR_3g021350"/>
</dbReference>
<sequence>MSIFINIYQNYHQLPPSFKLLQNWYSWKIGRRSLPLADMNFLGVMVGKLVHESVLKCGFDQDVFVGTSLIYMYGKCEPKLKSVEITEQRES</sequence>
<protein>
    <submittedName>
        <fullName evidence="1 3">Uncharacterized protein</fullName>
    </submittedName>
</protein>
<evidence type="ECO:0000313" key="1">
    <source>
        <dbReference type="EMBL" id="AES69066.1"/>
    </source>
</evidence>
<organism evidence="1 4">
    <name type="scientific">Medicago truncatula</name>
    <name type="common">Barrel medic</name>
    <name type="synonym">Medicago tribuloides</name>
    <dbReference type="NCBI Taxonomy" id="3880"/>
    <lineage>
        <taxon>Eukaryota</taxon>
        <taxon>Viridiplantae</taxon>
        <taxon>Streptophyta</taxon>
        <taxon>Embryophyta</taxon>
        <taxon>Tracheophyta</taxon>
        <taxon>Spermatophyta</taxon>
        <taxon>Magnoliopsida</taxon>
        <taxon>eudicotyledons</taxon>
        <taxon>Gunneridae</taxon>
        <taxon>Pentapetalae</taxon>
        <taxon>rosids</taxon>
        <taxon>fabids</taxon>
        <taxon>Fabales</taxon>
        <taxon>Fabaceae</taxon>
        <taxon>Papilionoideae</taxon>
        <taxon>50 kb inversion clade</taxon>
        <taxon>NPAAA clade</taxon>
        <taxon>Hologalegina</taxon>
        <taxon>IRL clade</taxon>
        <taxon>Trifolieae</taxon>
        <taxon>Medicago</taxon>
    </lineage>
</organism>
<evidence type="ECO:0000313" key="3">
    <source>
        <dbReference type="EnsemblPlants" id="AES69066"/>
    </source>
</evidence>
<proteinExistence type="predicted"/>
<reference evidence="1 4" key="2">
    <citation type="journal article" date="2014" name="BMC Genomics">
        <title>An improved genome release (version Mt4.0) for the model legume Medicago truncatula.</title>
        <authorList>
            <person name="Tang H."/>
            <person name="Krishnakumar V."/>
            <person name="Bidwell S."/>
            <person name="Rosen B."/>
            <person name="Chan A."/>
            <person name="Zhou S."/>
            <person name="Gentzbittel L."/>
            <person name="Childs K.L."/>
            <person name="Yandell M."/>
            <person name="Gundlach H."/>
            <person name="Mayer K.F."/>
            <person name="Schwartz D.C."/>
            <person name="Town C.D."/>
        </authorList>
    </citation>
    <scope>GENOME REANNOTATION</scope>
    <source>
        <strain evidence="3 4">cv. Jemalong A17</strain>
    </source>
</reference>
<dbReference type="EMBL" id="PSQE01000003">
    <property type="protein sequence ID" value="RHN65919.1"/>
    <property type="molecule type" value="Genomic_DNA"/>
</dbReference>
<dbReference type="Gramene" id="rna13815">
    <property type="protein sequence ID" value="RHN65919.1"/>
    <property type="gene ID" value="gene13815"/>
</dbReference>
<name>G7IZ38_MEDTR</name>
<dbReference type="EMBL" id="CM001219">
    <property type="protein sequence ID" value="AES69066.1"/>
    <property type="molecule type" value="Genomic_DNA"/>
</dbReference>
<gene>
    <name evidence="1" type="ordered locus">MTR_3g021350</name>
    <name evidence="2" type="ORF">MtrunA17_Chr3g0085141</name>
</gene>